<feature type="transmembrane region" description="Helical" evidence="1">
    <location>
        <begin position="75"/>
        <end position="95"/>
    </location>
</feature>
<feature type="domain" description="EamA" evidence="2">
    <location>
        <begin position="10"/>
        <end position="142"/>
    </location>
</feature>
<feature type="transmembrane region" description="Helical" evidence="1">
    <location>
        <begin position="43"/>
        <end position="63"/>
    </location>
</feature>
<dbReference type="RefSeq" id="WP_167661487.1">
    <property type="nucleotide sequence ID" value="NZ_BMCQ01000003.1"/>
</dbReference>
<sequence>MSTPQRPIVGIVLLILSTWALSSLDASGKWIMAAGLPLLVMCWARYMIHWFLVLAVVLPMRGIKVFKAHRPHDQVLRGLIMLFATLSFFSALRYLPQAEATAINFLAPLLVLSVAPWLLKEPSRLSRWVAAGVGFLGVLLIIRPSSGLHPLGVMFGLITAILFATQYIVTRRLAAEDAFTTLIWSGSVGTVLTSLLMPFILPEVWPIFATFGPKEWAVLMATGVFGALGHLLQIQAYQRAPASVLAPFVYTQIISAAGLGWLVWGQFPDALSWLGIAIVGGSGAAIGYIEWRQQQRAKQAVATPE</sequence>
<feature type="transmembrane region" description="Helical" evidence="1">
    <location>
        <begin position="101"/>
        <end position="118"/>
    </location>
</feature>
<dbReference type="InterPro" id="IPR000620">
    <property type="entry name" value="EamA_dom"/>
</dbReference>
<evidence type="ECO:0000313" key="5">
    <source>
        <dbReference type="Proteomes" id="UP000700248"/>
    </source>
</evidence>
<dbReference type="EMBL" id="JAATIZ010000003">
    <property type="protein sequence ID" value="NJB65502.1"/>
    <property type="molecule type" value="Genomic_DNA"/>
</dbReference>
<reference evidence="3" key="3">
    <citation type="submission" date="2021-09" db="EMBL/GenBank/DDBJ databases">
        <authorList>
            <person name="Gilroy R."/>
        </authorList>
    </citation>
    <scope>NUCLEOTIDE SEQUENCE</scope>
    <source>
        <strain evidence="3">CHK175-13533</strain>
    </source>
</reference>
<feature type="domain" description="EamA" evidence="2">
    <location>
        <begin position="151"/>
        <end position="279"/>
    </location>
</feature>
<evidence type="ECO:0000256" key="1">
    <source>
        <dbReference type="SAM" id="Phobius"/>
    </source>
</evidence>
<dbReference type="GO" id="GO:0016020">
    <property type="term" value="C:membrane"/>
    <property type="evidence" value="ECO:0007669"/>
    <property type="project" value="InterPro"/>
</dbReference>
<dbReference type="EMBL" id="DYTQ01000003">
    <property type="protein sequence ID" value="HJH22955.1"/>
    <property type="molecule type" value="Genomic_DNA"/>
</dbReference>
<keyword evidence="1" id="KW-1133">Transmembrane helix</keyword>
<keyword evidence="1" id="KW-0472">Membrane</keyword>
<feature type="transmembrane region" description="Helical" evidence="1">
    <location>
        <begin position="216"/>
        <end position="232"/>
    </location>
</feature>
<feature type="transmembrane region" description="Helical" evidence="1">
    <location>
        <begin position="244"/>
        <end position="264"/>
    </location>
</feature>
<dbReference type="SUPFAM" id="SSF103481">
    <property type="entry name" value="Multidrug resistance efflux transporter EmrE"/>
    <property type="match status" value="2"/>
</dbReference>
<dbReference type="AlphaFoldDB" id="A0A9D3AA24"/>
<reference evidence="4 6" key="1">
    <citation type="submission" date="2020-03" db="EMBL/GenBank/DDBJ databases">
        <title>Genomic Encyclopedia of Type Strains, Phase IV (KMG-IV): sequencing the most valuable type-strain genomes for metagenomic binning, comparative biology and taxonomic classification.</title>
        <authorList>
            <person name="Goeker M."/>
        </authorList>
    </citation>
    <scope>NUCLEOTIDE SEQUENCE [LARGE SCALE GENOMIC DNA]</scope>
    <source>
        <strain evidence="4 6">DSM 26613</strain>
    </source>
</reference>
<feature type="transmembrane region" description="Helical" evidence="1">
    <location>
        <begin position="270"/>
        <end position="289"/>
    </location>
</feature>
<evidence type="ECO:0000313" key="3">
    <source>
        <dbReference type="EMBL" id="HJH22955.1"/>
    </source>
</evidence>
<dbReference type="Proteomes" id="UP000700248">
    <property type="component" value="Unassembled WGS sequence"/>
</dbReference>
<dbReference type="PANTHER" id="PTHR22911">
    <property type="entry name" value="ACYL-MALONYL CONDENSING ENZYME-RELATED"/>
    <property type="match status" value="1"/>
</dbReference>
<evidence type="ECO:0000313" key="4">
    <source>
        <dbReference type="EMBL" id="NJB65502.1"/>
    </source>
</evidence>
<organism evidence="3 5">
    <name type="scientific">Paenalcaligenes hominis</name>
    <dbReference type="NCBI Taxonomy" id="643674"/>
    <lineage>
        <taxon>Bacteria</taxon>
        <taxon>Pseudomonadati</taxon>
        <taxon>Pseudomonadota</taxon>
        <taxon>Betaproteobacteria</taxon>
        <taxon>Burkholderiales</taxon>
        <taxon>Alcaligenaceae</taxon>
        <taxon>Paenalcaligenes</taxon>
    </lineage>
</organism>
<dbReference type="Proteomes" id="UP000783934">
    <property type="component" value="Unassembled WGS sequence"/>
</dbReference>
<dbReference type="InterPro" id="IPR037185">
    <property type="entry name" value="EmrE-like"/>
</dbReference>
<gene>
    <name evidence="4" type="ORF">GGR41_001751</name>
    <name evidence="3" type="ORF">K8U84_00195</name>
</gene>
<keyword evidence="6" id="KW-1185">Reference proteome</keyword>
<name>A0A9D3AA24_9BURK</name>
<evidence type="ECO:0000313" key="6">
    <source>
        <dbReference type="Proteomes" id="UP000783934"/>
    </source>
</evidence>
<evidence type="ECO:0000259" key="2">
    <source>
        <dbReference type="Pfam" id="PF00892"/>
    </source>
</evidence>
<comment type="caution">
    <text evidence="3">The sequence shown here is derived from an EMBL/GenBank/DDBJ whole genome shotgun (WGS) entry which is preliminary data.</text>
</comment>
<feature type="transmembrane region" description="Helical" evidence="1">
    <location>
        <begin position="181"/>
        <end position="201"/>
    </location>
</feature>
<reference evidence="3" key="2">
    <citation type="journal article" date="2021" name="PeerJ">
        <title>Extensive microbial diversity within the chicken gut microbiome revealed by metagenomics and culture.</title>
        <authorList>
            <person name="Gilroy R."/>
            <person name="Ravi A."/>
            <person name="Getino M."/>
            <person name="Pursley I."/>
            <person name="Horton D.L."/>
            <person name="Alikhan N.F."/>
            <person name="Baker D."/>
            <person name="Gharbi K."/>
            <person name="Hall N."/>
            <person name="Watson M."/>
            <person name="Adriaenssens E.M."/>
            <person name="Foster-Nyarko E."/>
            <person name="Jarju S."/>
            <person name="Secka A."/>
            <person name="Antonio M."/>
            <person name="Oren A."/>
            <person name="Chaudhuri R.R."/>
            <person name="La Ragione R."/>
            <person name="Hildebrand F."/>
            <person name="Pallen M.J."/>
        </authorList>
    </citation>
    <scope>NUCLEOTIDE SEQUENCE</scope>
    <source>
        <strain evidence="3">CHK175-13533</strain>
    </source>
</reference>
<proteinExistence type="predicted"/>
<feature type="transmembrane region" description="Helical" evidence="1">
    <location>
        <begin position="125"/>
        <end position="142"/>
    </location>
</feature>
<dbReference type="PANTHER" id="PTHR22911:SF103">
    <property type="entry name" value="BLR2811 PROTEIN"/>
    <property type="match status" value="1"/>
</dbReference>
<keyword evidence="1" id="KW-0812">Transmembrane</keyword>
<protein>
    <submittedName>
        <fullName evidence="3">DMT family transporter</fullName>
    </submittedName>
    <submittedName>
        <fullName evidence="4">Drug/metabolite transporter (DMT)-like permease</fullName>
    </submittedName>
</protein>
<dbReference type="Pfam" id="PF00892">
    <property type="entry name" value="EamA"/>
    <property type="match status" value="2"/>
</dbReference>
<feature type="transmembrane region" description="Helical" evidence="1">
    <location>
        <begin position="148"/>
        <end position="169"/>
    </location>
</feature>
<accession>A0A9D3AA24</accession>